<sequence>MQTATWEHLQTCRPTNYSEGSPLGVRESRKAGRTIQLYNPRLPSIPLQLESSPFHLSFFSPYWRWRRTAEFDNPVHPQLPVLLHFNAEFGRTWPDFNNPHPGDGRGPLRPRPVRIRIGSRDFGWSETRNSIQIPTPDSIGNPTFGDHSAAQRHKVLLPTDSSLLTTESSSSLLPTEFSSSLLTTLVFTLVVLALADRVPVIVLFDRALVLTAVILTLIDRLFIFDLVDIVPSESREIFPHQLRLLTTTKCTPNSMPDSSKFRLGRTCIFYRSFLSLFILLPTGAAALFHLPAQRSLCREADFTPICTL</sequence>
<evidence type="ECO:0000313" key="3">
    <source>
        <dbReference type="Proteomes" id="UP000034112"/>
    </source>
</evidence>
<name>A0A0G0AHF0_TRIHA</name>
<evidence type="ECO:0000313" key="2">
    <source>
        <dbReference type="EMBL" id="KKP04439.1"/>
    </source>
</evidence>
<gene>
    <name evidence="2" type="ORF">THAR02_03446</name>
</gene>
<protein>
    <submittedName>
        <fullName evidence="2">Uncharacterized protein</fullName>
    </submittedName>
</protein>
<dbReference type="Proteomes" id="UP000034112">
    <property type="component" value="Unassembled WGS sequence"/>
</dbReference>
<comment type="caution">
    <text evidence="2">The sequence shown here is derived from an EMBL/GenBank/DDBJ whole genome shotgun (WGS) entry which is preliminary data.</text>
</comment>
<keyword evidence="1" id="KW-1133">Transmembrane helix</keyword>
<proteinExistence type="predicted"/>
<dbReference type="AlphaFoldDB" id="A0A0G0AHF0"/>
<evidence type="ECO:0000256" key="1">
    <source>
        <dbReference type="SAM" id="Phobius"/>
    </source>
</evidence>
<dbReference type="EMBL" id="JOKZ01000077">
    <property type="protein sequence ID" value="KKP04439.1"/>
    <property type="molecule type" value="Genomic_DNA"/>
</dbReference>
<accession>A0A0G0AHF0</accession>
<keyword evidence="1" id="KW-0812">Transmembrane</keyword>
<feature type="transmembrane region" description="Helical" evidence="1">
    <location>
        <begin position="207"/>
        <end position="224"/>
    </location>
</feature>
<feature type="transmembrane region" description="Helical" evidence="1">
    <location>
        <begin position="177"/>
        <end position="195"/>
    </location>
</feature>
<keyword evidence="1" id="KW-0472">Membrane</keyword>
<reference evidence="3" key="1">
    <citation type="journal article" date="2015" name="Genome Announc.">
        <title>Draft whole-genome sequence of the biocontrol agent Trichoderma harzianum T6776.</title>
        <authorList>
            <person name="Baroncelli R."/>
            <person name="Piaggeschi G."/>
            <person name="Fiorini L."/>
            <person name="Bertolini E."/>
            <person name="Zapparata A."/>
            <person name="Pe M.E."/>
            <person name="Sarrocco S."/>
            <person name="Vannacci G."/>
        </authorList>
    </citation>
    <scope>NUCLEOTIDE SEQUENCE [LARGE SCALE GENOMIC DNA]</scope>
    <source>
        <strain evidence="3">T6776</strain>
    </source>
</reference>
<feature type="transmembrane region" description="Helical" evidence="1">
    <location>
        <begin position="268"/>
        <end position="288"/>
    </location>
</feature>
<organism evidence="2 3">
    <name type="scientific">Trichoderma harzianum</name>
    <name type="common">Hypocrea lixii</name>
    <dbReference type="NCBI Taxonomy" id="5544"/>
    <lineage>
        <taxon>Eukaryota</taxon>
        <taxon>Fungi</taxon>
        <taxon>Dikarya</taxon>
        <taxon>Ascomycota</taxon>
        <taxon>Pezizomycotina</taxon>
        <taxon>Sordariomycetes</taxon>
        <taxon>Hypocreomycetidae</taxon>
        <taxon>Hypocreales</taxon>
        <taxon>Hypocreaceae</taxon>
        <taxon>Trichoderma</taxon>
    </lineage>
</organism>